<dbReference type="InterPro" id="IPR052548">
    <property type="entry name" value="Type_VII_TA_antitoxin"/>
</dbReference>
<dbReference type="PANTHER" id="PTHR33933:SF1">
    <property type="entry name" value="PROTEIN ADENYLYLTRANSFERASE MNTA-RELATED"/>
    <property type="match status" value="1"/>
</dbReference>
<dbReference type="InterPro" id="IPR002934">
    <property type="entry name" value="Polymerase_NTP_transf_dom"/>
</dbReference>
<dbReference type="PANTHER" id="PTHR33933">
    <property type="entry name" value="NUCLEOTIDYLTRANSFERASE"/>
    <property type="match status" value="1"/>
</dbReference>
<dbReference type="InterPro" id="IPR043519">
    <property type="entry name" value="NT_sf"/>
</dbReference>
<dbReference type="Gene3D" id="3.30.460.10">
    <property type="entry name" value="Beta Polymerase, domain 2"/>
    <property type="match status" value="1"/>
</dbReference>
<protein>
    <submittedName>
        <fullName evidence="2">Predicted nucleotidyltransferase</fullName>
    </submittedName>
</protein>
<dbReference type="CDD" id="cd05403">
    <property type="entry name" value="NT_KNTase_like"/>
    <property type="match status" value="1"/>
</dbReference>
<dbReference type="GO" id="GO:0016779">
    <property type="term" value="F:nucleotidyltransferase activity"/>
    <property type="evidence" value="ECO:0007669"/>
    <property type="project" value="InterPro"/>
</dbReference>
<dbReference type="SUPFAM" id="SSF81301">
    <property type="entry name" value="Nucleotidyltransferase"/>
    <property type="match status" value="1"/>
</dbReference>
<organism evidence="2 3">
    <name type="scientific">Orenia metallireducens</name>
    <dbReference type="NCBI Taxonomy" id="1413210"/>
    <lineage>
        <taxon>Bacteria</taxon>
        <taxon>Bacillati</taxon>
        <taxon>Bacillota</taxon>
        <taxon>Clostridia</taxon>
        <taxon>Halanaerobiales</taxon>
        <taxon>Halobacteroidaceae</taxon>
        <taxon>Orenia</taxon>
    </lineage>
</organism>
<name>A0A285I4A1_9FIRM</name>
<evidence type="ECO:0000259" key="1">
    <source>
        <dbReference type="Pfam" id="PF01909"/>
    </source>
</evidence>
<dbReference type="Pfam" id="PF01909">
    <property type="entry name" value="NTP_transf_2"/>
    <property type="match status" value="1"/>
</dbReference>
<dbReference type="EMBL" id="OBDZ01000030">
    <property type="protein sequence ID" value="SNY42723.1"/>
    <property type="molecule type" value="Genomic_DNA"/>
</dbReference>
<dbReference type="Proteomes" id="UP000219573">
    <property type="component" value="Unassembled WGS sequence"/>
</dbReference>
<keyword evidence="2" id="KW-0808">Transferase</keyword>
<dbReference type="RefSeq" id="WP_172431982.1">
    <property type="nucleotide sequence ID" value="NZ_OBDZ01000030.1"/>
</dbReference>
<keyword evidence="3" id="KW-1185">Reference proteome</keyword>
<evidence type="ECO:0000313" key="3">
    <source>
        <dbReference type="Proteomes" id="UP000219573"/>
    </source>
</evidence>
<feature type="domain" description="Polymerase nucleotidyl transferase" evidence="1">
    <location>
        <begin position="7"/>
        <end position="84"/>
    </location>
</feature>
<sequence length="102" mass="11736">MLNQSDLKELSNKIAQLIDTKKIILFGSYATGNQDEESDIDLCIITSEKKRKLDIMREIRKNLSTSIDYPLDLLVYNEDEFYQKASLDSSFEHLIMEEGASL</sequence>
<dbReference type="AlphaFoldDB" id="A0A285I4A1"/>
<evidence type="ECO:0000313" key="2">
    <source>
        <dbReference type="EMBL" id="SNY42723.1"/>
    </source>
</evidence>
<reference evidence="3" key="1">
    <citation type="submission" date="2017-09" db="EMBL/GenBank/DDBJ databases">
        <authorList>
            <person name="Varghese N."/>
            <person name="Submissions S."/>
        </authorList>
    </citation>
    <scope>NUCLEOTIDE SEQUENCE [LARGE SCALE GENOMIC DNA]</scope>
    <source>
        <strain evidence="3">MSL47</strain>
    </source>
</reference>
<proteinExistence type="predicted"/>
<gene>
    <name evidence="2" type="ORF">SAMN06265827_13050</name>
</gene>
<accession>A0A285I4A1</accession>